<sequence length="123" mass="13665">MEAKLRALIETKPCLASSILVRQPHPSSTTQHFFLSYIRFAIGSQICFRRPYCTYRKDSGFELDLAVMADPLYELLAPYFDSVDARSRPPPPTSDSVTSKTPVSFTILSLRPSFAAGSLESVS</sequence>
<dbReference type="STRING" id="544712.C6HRS9"/>
<dbReference type="HOGENOM" id="CLU_2014624_0_0_1"/>
<proteinExistence type="predicted"/>
<name>C6HRS9_AJECH</name>
<organism evidence="1 2">
    <name type="scientific">Ajellomyces capsulatus (strain H143)</name>
    <name type="common">Darling's disease fungus</name>
    <name type="synonym">Histoplasma capsulatum</name>
    <dbReference type="NCBI Taxonomy" id="544712"/>
    <lineage>
        <taxon>Eukaryota</taxon>
        <taxon>Fungi</taxon>
        <taxon>Dikarya</taxon>
        <taxon>Ascomycota</taxon>
        <taxon>Pezizomycotina</taxon>
        <taxon>Eurotiomycetes</taxon>
        <taxon>Eurotiomycetidae</taxon>
        <taxon>Onygenales</taxon>
        <taxon>Ajellomycetaceae</taxon>
        <taxon>Histoplasma</taxon>
    </lineage>
</organism>
<evidence type="ECO:0000313" key="1">
    <source>
        <dbReference type="EMBL" id="EER37213.1"/>
    </source>
</evidence>
<dbReference type="Proteomes" id="UP000002624">
    <property type="component" value="Unassembled WGS sequence"/>
</dbReference>
<accession>C6HRS9</accession>
<reference evidence="2" key="1">
    <citation type="submission" date="2009-05" db="EMBL/GenBank/DDBJ databases">
        <title>The genome sequence of Ajellomyces capsulatus strain H143.</title>
        <authorList>
            <person name="Champion M."/>
            <person name="Cuomo C.A."/>
            <person name="Ma L.-J."/>
            <person name="Henn M.R."/>
            <person name="Sil A."/>
            <person name="Goldman B."/>
            <person name="Young S.K."/>
            <person name="Kodira C.D."/>
            <person name="Zeng Q."/>
            <person name="Koehrsen M."/>
            <person name="Alvarado L."/>
            <person name="Berlin A.M."/>
            <person name="Borenstein D."/>
            <person name="Chen Z."/>
            <person name="Engels R."/>
            <person name="Freedman E."/>
            <person name="Gellesch M."/>
            <person name="Goldberg J."/>
            <person name="Griggs A."/>
            <person name="Gujja S."/>
            <person name="Heiman D.I."/>
            <person name="Hepburn T.A."/>
            <person name="Howarth C."/>
            <person name="Jen D."/>
            <person name="Larson L."/>
            <person name="Lewis B."/>
            <person name="Mehta T."/>
            <person name="Park D."/>
            <person name="Pearson M."/>
            <person name="Roberts A."/>
            <person name="Saif S."/>
            <person name="Shea T.D."/>
            <person name="Shenoy N."/>
            <person name="Sisk P."/>
            <person name="Stolte C."/>
            <person name="Sykes S."/>
            <person name="Walk T."/>
            <person name="White J."/>
            <person name="Yandava C."/>
            <person name="Klein B."/>
            <person name="McEwen J.G."/>
            <person name="Puccia R."/>
            <person name="Goldman G.H."/>
            <person name="Felipe M.S."/>
            <person name="Nino-Vega G."/>
            <person name="San-Blas G."/>
            <person name="Taylor J.W."/>
            <person name="Mendoza L."/>
            <person name="Galagan J.E."/>
            <person name="Nusbaum C."/>
            <person name="Birren B.W."/>
        </authorList>
    </citation>
    <scope>NUCLEOTIDE SEQUENCE [LARGE SCALE GENOMIC DNA]</scope>
    <source>
        <strain evidence="2">H143</strain>
    </source>
</reference>
<protein>
    <submittedName>
        <fullName evidence="1">Uncharacterized protein</fullName>
    </submittedName>
</protein>
<dbReference type="VEuPathDB" id="FungiDB:HCDG_08664"/>
<gene>
    <name evidence="1" type="ORF">HCDG_08664</name>
</gene>
<dbReference type="AlphaFoldDB" id="C6HRS9"/>
<dbReference type="EMBL" id="GG692436">
    <property type="protein sequence ID" value="EER37213.1"/>
    <property type="molecule type" value="Genomic_DNA"/>
</dbReference>
<evidence type="ECO:0000313" key="2">
    <source>
        <dbReference type="Proteomes" id="UP000002624"/>
    </source>
</evidence>